<dbReference type="PIRSF" id="PIRSF009283">
    <property type="entry name" value="HPP_dOase"/>
    <property type="match status" value="1"/>
</dbReference>
<evidence type="ECO:0000256" key="5">
    <source>
        <dbReference type="PIRSR" id="PIRSR009283-1"/>
    </source>
</evidence>
<evidence type="ECO:0000256" key="3">
    <source>
        <dbReference type="ARBA" id="ARBA00022737"/>
    </source>
</evidence>
<dbReference type="InterPro" id="IPR004360">
    <property type="entry name" value="Glyas_Fos-R_dOase_dom"/>
</dbReference>
<feature type="binding site" evidence="5">
    <location>
        <position position="175"/>
    </location>
    <ligand>
        <name>Fe cation</name>
        <dbReference type="ChEBI" id="CHEBI:24875"/>
    </ligand>
</feature>
<accession>A0A0E3GLX0</accession>
<keyword evidence="2 5" id="KW-0479">Metal-binding</keyword>
<dbReference type="PROSITE" id="PS51819">
    <property type="entry name" value="VOC"/>
    <property type="match status" value="2"/>
</dbReference>
<dbReference type="Pfam" id="PF00903">
    <property type="entry name" value="Glyoxalase"/>
    <property type="match status" value="1"/>
</dbReference>
<comment type="cofactor">
    <cofactor evidence="5">
        <name>Fe cation</name>
        <dbReference type="ChEBI" id="CHEBI:24875"/>
    </cofactor>
    <text evidence="5">Binds 1 Fe cation per subunit.</text>
</comment>
<organism evidence="7">
    <name type="scientific">uncultured bacterium AZ_379</name>
    <dbReference type="NCBI Taxonomy" id="1630015"/>
    <lineage>
        <taxon>Bacteria</taxon>
        <taxon>environmental samples</taxon>
    </lineage>
</organism>
<dbReference type="SUPFAM" id="SSF54593">
    <property type="entry name" value="Glyoxalase/Bleomycin resistance protein/Dihydroxybiphenyl dioxygenase"/>
    <property type="match status" value="1"/>
</dbReference>
<dbReference type="EMBL" id="KP830096">
    <property type="protein sequence ID" value="AKA59487.1"/>
    <property type="molecule type" value="Genomic_DNA"/>
</dbReference>
<sequence>MLKANDARENPLGIQGIDHVQLYVGNADQAAHYYSAAFGFQILAYAGPDTKVRDRRSLVLEQGDARLVVSSGLDPDSPVARHAALHGDGVKDIAFRVPDAEGAFDRAVRQGARPVREPVRLEDEHGEVRVATIAAFGDTLHSFVERDQYRGAFLPNYAARPPLRRRKRRFTGFDHFAVALPAGSLDGWVDFYQRVFGFQETFEQNVTTSRTGMRSKVVRGVSDDTVFPLLEPVPGPHRSQVQEFLNFNCGPGVQHAALRTDDIVAAVRSLAREGIEFLHTPDGYYDDLPARVGEVGTDPSIFRQYRIMVDRDESGHLLQIFTKAIAGRPTFFLELIERKGSRGFGGGNIRALFEAVEREQAAREAGSTEAGERREVERV</sequence>
<dbReference type="CDD" id="cd08342">
    <property type="entry name" value="HPPD_N_like"/>
    <property type="match status" value="1"/>
</dbReference>
<dbReference type="NCBIfam" id="TIGR01263">
    <property type="entry name" value="4HPPD"/>
    <property type="match status" value="1"/>
</dbReference>
<dbReference type="GO" id="GO:0003868">
    <property type="term" value="F:4-hydroxyphenylpyruvate dioxygenase activity"/>
    <property type="evidence" value="ECO:0007669"/>
    <property type="project" value="InterPro"/>
</dbReference>
<feature type="binding site" evidence="5">
    <location>
        <position position="255"/>
    </location>
    <ligand>
        <name>Fe cation</name>
        <dbReference type="ChEBI" id="CHEBI:24875"/>
    </ligand>
</feature>
<dbReference type="InterPro" id="IPR041736">
    <property type="entry name" value="4OHPhenylPyrv_dOase_N"/>
</dbReference>
<dbReference type="InterPro" id="IPR005956">
    <property type="entry name" value="4OHPhenylPyrv_dOase"/>
</dbReference>
<keyword evidence="7" id="KW-0560">Oxidoreductase</keyword>
<dbReference type="CDD" id="cd07250">
    <property type="entry name" value="HPPD_C_like"/>
    <property type="match status" value="1"/>
</dbReference>
<evidence type="ECO:0000256" key="1">
    <source>
        <dbReference type="ARBA" id="ARBA00005877"/>
    </source>
</evidence>
<evidence type="ECO:0000256" key="4">
    <source>
        <dbReference type="ARBA" id="ARBA00023004"/>
    </source>
</evidence>
<dbReference type="Pfam" id="PF14696">
    <property type="entry name" value="Glyoxalase_5"/>
    <property type="match status" value="1"/>
</dbReference>
<dbReference type="InterPro" id="IPR041735">
    <property type="entry name" value="4OHPhenylPyrv_dOase_C"/>
</dbReference>
<evidence type="ECO:0000256" key="2">
    <source>
        <dbReference type="ARBA" id="ARBA00022723"/>
    </source>
</evidence>
<feature type="domain" description="VOC" evidence="6">
    <location>
        <begin position="172"/>
        <end position="323"/>
    </location>
</feature>
<feature type="binding site" evidence="5">
    <location>
        <position position="334"/>
    </location>
    <ligand>
        <name>Fe cation</name>
        <dbReference type="ChEBI" id="CHEBI:24875"/>
    </ligand>
</feature>
<evidence type="ECO:0000313" key="7">
    <source>
        <dbReference type="EMBL" id="AKA59487.1"/>
    </source>
</evidence>
<dbReference type="InterPro" id="IPR037523">
    <property type="entry name" value="VOC_core"/>
</dbReference>
<dbReference type="GO" id="GO:0046872">
    <property type="term" value="F:metal ion binding"/>
    <property type="evidence" value="ECO:0007669"/>
    <property type="project" value="UniProtKB-KW"/>
</dbReference>
<evidence type="ECO:0000259" key="6">
    <source>
        <dbReference type="PROSITE" id="PS51819"/>
    </source>
</evidence>
<proteinExistence type="inferred from homology"/>
<feature type="domain" description="VOC" evidence="6">
    <location>
        <begin position="16"/>
        <end position="146"/>
    </location>
</feature>
<protein>
    <submittedName>
        <fullName evidence="7">4-hydroxyphenylpyruvate dioxygenase</fullName>
    </submittedName>
</protein>
<keyword evidence="7" id="KW-0223">Dioxygenase</keyword>
<dbReference type="GO" id="GO:0006572">
    <property type="term" value="P:L-tyrosine catabolic process"/>
    <property type="evidence" value="ECO:0007669"/>
    <property type="project" value="TreeGrafter"/>
</dbReference>
<dbReference type="PANTHER" id="PTHR11959:SF1">
    <property type="entry name" value="4-HYDROXYPHENYLPYRUVATE DIOXYGENASE"/>
    <property type="match status" value="1"/>
</dbReference>
<dbReference type="PANTHER" id="PTHR11959">
    <property type="entry name" value="4-HYDROXYPHENYLPYRUVATE DIOXYGENASE"/>
    <property type="match status" value="1"/>
</dbReference>
<keyword evidence="7" id="KW-0670">Pyruvate</keyword>
<reference evidence="7" key="1">
    <citation type="journal article" date="2015" name="Proc. Natl. Acad. Sci. U.S.A.">
        <title>Multiplexed metagenome mining using short DNA sequence tags facilitates targeted discovery of epoxyketone proteasome inhibitors.</title>
        <authorList>
            <person name="Owen J.G."/>
            <person name="Charlop-Powers Z."/>
            <person name="Smith A.G."/>
            <person name="Ternei M.A."/>
            <person name="Calle P.Y."/>
            <person name="Reddy B.V."/>
            <person name="Montiel D."/>
            <person name="Brady S.F."/>
        </authorList>
    </citation>
    <scope>NUCLEOTIDE SEQUENCE</scope>
</reference>
<name>A0A0E3GLX0_9BACT</name>
<keyword evidence="3" id="KW-0677">Repeat</keyword>
<dbReference type="AlphaFoldDB" id="A0A0E3GLX0"/>
<comment type="similarity">
    <text evidence="1">Belongs to the 4HPPD family.</text>
</comment>
<dbReference type="Gene3D" id="3.10.180.10">
    <property type="entry name" value="2,3-Dihydroxybiphenyl 1,2-Dioxygenase, domain 1"/>
    <property type="match status" value="2"/>
</dbReference>
<keyword evidence="4 5" id="KW-0408">Iron</keyword>
<dbReference type="InterPro" id="IPR029068">
    <property type="entry name" value="Glyas_Bleomycin-R_OHBP_Dase"/>
</dbReference>